<name>A0ABR4CDK1_9HELO</name>
<organism evidence="1 2">
    <name type="scientific">Oculimacula yallundae</name>
    <dbReference type="NCBI Taxonomy" id="86028"/>
    <lineage>
        <taxon>Eukaryota</taxon>
        <taxon>Fungi</taxon>
        <taxon>Dikarya</taxon>
        <taxon>Ascomycota</taxon>
        <taxon>Pezizomycotina</taxon>
        <taxon>Leotiomycetes</taxon>
        <taxon>Helotiales</taxon>
        <taxon>Ploettnerulaceae</taxon>
        <taxon>Oculimacula</taxon>
    </lineage>
</organism>
<evidence type="ECO:0000313" key="2">
    <source>
        <dbReference type="Proteomes" id="UP001595075"/>
    </source>
</evidence>
<dbReference type="EMBL" id="JAZHXI010000009">
    <property type="protein sequence ID" value="KAL2067825.1"/>
    <property type="molecule type" value="Genomic_DNA"/>
</dbReference>
<evidence type="ECO:0000313" key="1">
    <source>
        <dbReference type="EMBL" id="KAL2067825.1"/>
    </source>
</evidence>
<protein>
    <submittedName>
        <fullName evidence="1">Uncharacterized protein</fullName>
    </submittedName>
</protein>
<accession>A0ABR4CDK1</accession>
<sequence>MPDIFSPELKPFYIVYS</sequence>
<comment type="caution">
    <text evidence="1">The sequence shown here is derived from an EMBL/GenBank/DDBJ whole genome shotgun (WGS) entry which is preliminary data.</text>
</comment>
<proteinExistence type="predicted"/>
<reference evidence="1 2" key="1">
    <citation type="journal article" date="2024" name="Commun. Biol.">
        <title>Comparative genomic analysis of thermophilic fungi reveals convergent evolutionary adaptations and gene losses.</title>
        <authorList>
            <person name="Steindorff A.S."/>
            <person name="Aguilar-Pontes M.V."/>
            <person name="Robinson A.J."/>
            <person name="Andreopoulos B."/>
            <person name="LaButti K."/>
            <person name="Kuo A."/>
            <person name="Mondo S."/>
            <person name="Riley R."/>
            <person name="Otillar R."/>
            <person name="Haridas S."/>
            <person name="Lipzen A."/>
            <person name="Grimwood J."/>
            <person name="Schmutz J."/>
            <person name="Clum A."/>
            <person name="Reid I.D."/>
            <person name="Moisan M.C."/>
            <person name="Butler G."/>
            <person name="Nguyen T.T.M."/>
            <person name="Dewar K."/>
            <person name="Conant G."/>
            <person name="Drula E."/>
            <person name="Henrissat B."/>
            <person name="Hansel C."/>
            <person name="Singer S."/>
            <person name="Hutchinson M.I."/>
            <person name="de Vries R.P."/>
            <person name="Natvig D.O."/>
            <person name="Powell A.J."/>
            <person name="Tsang A."/>
            <person name="Grigoriev I.V."/>
        </authorList>
    </citation>
    <scope>NUCLEOTIDE SEQUENCE [LARGE SCALE GENOMIC DNA]</scope>
    <source>
        <strain evidence="1 2">CBS 494.80</strain>
    </source>
</reference>
<gene>
    <name evidence="1" type="ORF">VTL71DRAFT_15922</name>
</gene>
<keyword evidence="2" id="KW-1185">Reference proteome</keyword>
<dbReference type="Proteomes" id="UP001595075">
    <property type="component" value="Unassembled WGS sequence"/>
</dbReference>